<reference evidence="1" key="1">
    <citation type="submission" date="2021-01" db="EMBL/GenBank/DDBJ databases">
        <authorList>
            <person name="Corre E."/>
            <person name="Pelletier E."/>
            <person name="Niang G."/>
            <person name="Scheremetjew M."/>
            <person name="Finn R."/>
            <person name="Kale V."/>
            <person name="Holt S."/>
            <person name="Cochrane G."/>
            <person name="Meng A."/>
            <person name="Brown T."/>
            <person name="Cohen L."/>
        </authorList>
    </citation>
    <scope>NUCLEOTIDE SEQUENCE</scope>
    <source>
        <strain evidence="1">RCC3387</strain>
    </source>
</reference>
<name>A0A6U6QBJ7_9DINO</name>
<gene>
    <name evidence="1" type="ORF">BRAN1462_LOCUS42754</name>
</gene>
<dbReference type="EMBL" id="HBGW01067039">
    <property type="protein sequence ID" value="CAD9615815.1"/>
    <property type="molecule type" value="Transcribed_RNA"/>
</dbReference>
<accession>A0A6U6QBJ7</accession>
<protein>
    <submittedName>
        <fullName evidence="1">Uncharacterized protein</fullName>
    </submittedName>
</protein>
<evidence type="ECO:0000313" key="1">
    <source>
        <dbReference type="EMBL" id="CAD9615815.1"/>
    </source>
</evidence>
<proteinExistence type="predicted"/>
<dbReference type="AlphaFoldDB" id="A0A6U6QBJ7"/>
<sequence length="260" mass="28575">MQPPYGADIPMNPQLARELIREYADVLRVGRLLVNGTAITWQIGGSMEEQLQRLCAALIPALRRAPHSARLSDAMMQKSVYWLCKSLSINYILMEVLQTIRQRVGVLCTIEGSQDSAGADFSLEIAPGPVFRVALAWRGSDNIVYRDPQSAERRVKGTIRRLETEFPVPPDPGVAPIYAVHLEIKRSMASKLFSSMSCSDTCADQEGSSPTSLAVSPSVPLRSGFEDEGGMPVGMCCDPTFGLLQSWLPWLFSDTQAGKR</sequence>
<organism evidence="1">
    <name type="scientific">Zooxanthella nutricula</name>
    <dbReference type="NCBI Taxonomy" id="1333877"/>
    <lineage>
        <taxon>Eukaryota</taxon>
        <taxon>Sar</taxon>
        <taxon>Alveolata</taxon>
        <taxon>Dinophyceae</taxon>
        <taxon>Peridiniales</taxon>
        <taxon>Peridiniales incertae sedis</taxon>
        <taxon>Zooxanthella</taxon>
    </lineage>
</organism>